<organism evidence="1">
    <name type="scientific">Salix viminalis</name>
    <name type="common">Common osier</name>
    <name type="synonym">Basket willow</name>
    <dbReference type="NCBI Taxonomy" id="40686"/>
    <lineage>
        <taxon>Eukaryota</taxon>
        <taxon>Viridiplantae</taxon>
        <taxon>Streptophyta</taxon>
        <taxon>Embryophyta</taxon>
        <taxon>Tracheophyta</taxon>
        <taxon>Spermatophyta</taxon>
        <taxon>Magnoliopsida</taxon>
        <taxon>eudicotyledons</taxon>
        <taxon>Gunneridae</taxon>
        <taxon>Pentapetalae</taxon>
        <taxon>rosids</taxon>
        <taxon>fabids</taxon>
        <taxon>Malpighiales</taxon>
        <taxon>Salicaceae</taxon>
        <taxon>Saliceae</taxon>
        <taxon>Salix</taxon>
    </lineage>
</organism>
<protein>
    <submittedName>
        <fullName evidence="1">Uncharacterized protein</fullName>
    </submittedName>
</protein>
<reference evidence="1" key="1">
    <citation type="submission" date="2019-03" db="EMBL/GenBank/DDBJ databases">
        <authorList>
            <person name="Mank J."/>
            <person name="Almeida P."/>
        </authorList>
    </citation>
    <scope>NUCLEOTIDE SEQUENCE</scope>
    <source>
        <strain evidence="1">78183</strain>
    </source>
</reference>
<dbReference type="EMBL" id="CAADRP010000446">
    <property type="protein sequence ID" value="VFU28295.1"/>
    <property type="molecule type" value="Genomic_DNA"/>
</dbReference>
<evidence type="ECO:0000313" key="1">
    <source>
        <dbReference type="EMBL" id="VFU28295.1"/>
    </source>
</evidence>
<dbReference type="AlphaFoldDB" id="A0A6N2KID7"/>
<accession>A0A6N2KID7</accession>
<proteinExistence type="predicted"/>
<gene>
    <name evidence="1" type="ORF">SVIM_LOCUS93265</name>
</gene>
<name>A0A6N2KID7_SALVM</name>
<sequence>MDSGTITSEYMVLQVPIWQTEVSSIFSFLIVETEKWFKEFELMDGLRNPSFVGFIVFLRDIRAKSRIIIIWKRLQFVLHPLQWFFSTSQFQKFSSYTTNRLLASFSNVYLVHQ</sequence>